<reference evidence="3" key="2">
    <citation type="submission" date="2020-05" db="UniProtKB">
        <authorList>
            <consortium name="EnsemblMetazoa"/>
        </authorList>
    </citation>
    <scope>IDENTIFICATION</scope>
    <source>
        <strain evidence="3">wikel</strain>
    </source>
</reference>
<dbReference type="EnsemblMetazoa" id="ISCW008304-RA">
    <property type="protein sequence ID" value="ISCW008304-PA"/>
    <property type="gene ID" value="ISCW008304"/>
</dbReference>
<gene>
    <name evidence="2" type="ORF">IscW_ISCW008304</name>
</gene>
<dbReference type="InParanoid" id="B7PST5"/>
<keyword evidence="1" id="KW-0812">Transmembrane</keyword>
<dbReference type="PaxDb" id="6945-B7PST5"/>
<dbReference type="AlphaFoldDB" id="B7PST5"/>
<dbReference type="EMBL" id="ABJB010484691">
    <property type="status" value="NOT_ANNOTATED_CDS"/>
    <property type="molecule type" value="Genomic_DNA"/>
</dbReference>
<dbReference type="HOGENOM" id="CLU_1497873_0_0_1"/>
<dbReference type="EMBL" id="ABJB010495100">
    <property type="status" value="NOT_ANNOTATED_CDS"/>
    <property type="molecule type" value="Genomic_DNA"/>
</dbReference>
<dbReference type="EMBL" id="DS780529">
    <property type="protein sequence ID" value="EEC09657.1"/>
    <property type="molecule type" value="Genomic_DNA"/>
</dbReference>
<accession>B7PST5</accession>
<dbReference type="EMBL" id="ABJB010452604">
    <property type="status" value="NOT_ANNOTATED_CDS"/>
    <property type="molecule type" value="Genomic_DNA"/>
</dbReference>
<dbReference type="VEuPathDB" id="VectorBase:ISCI008304"/>
<dbReference type="VEuPathDB" id="VectorBase:ISCW008304"/>
<dbReference type="OrthoDB" id="6475292at2759"/>
<organism>
    <name type="scientific">Ixodes scapularis</name>
    <name type="common">Black-legged tick</name>
    <name type="synonym">Deer tick</name>
    <dbReference type="NCBI Taxonomy" id="6945"/>
    <lineage>
        <taxon>Eukaryota</taxon>
        <taxon>Metazoa</taxon>
        <taxon>Ecdysozoa</taxon>
        <taxon>Arthropoda</taxon>
        <taxon>Chelicerata</taxon>
        <taxon>Arachnida</taxon>
        <taxon>Acari</taxon>
        <taxon>Parasitiformes</taxon>
        <taxon>Ixodida</taxon>
        <taxon>Ixodoidea</taxon>
        <taxon>Ixodidae</taxon>
        <taxon>Ixodinae</taxon>
        <taxon>Ixodes</taxon>
    </lineage>
</organism>
<evidence type="ECO:0000313" key="4">
    <source>
        <dbReference type="Proteomes" id="UP000001555"/>
    </source>
</evidence>
<proteinExistence type="predicted"/>
<keyword evidence="1" id="KW-0472">Membrane</keyword>
<name>B7PST5_IXOSC</name>
<reference evidence="2 4" key="1">
    <citation type="submission" date="2008-03" db="EMBL/GenBank/DDBJ databases">
        <title>Annotation of Ixodes scapularis.</title>
        <authorList>
            <consortium name="Ixodes scapularis Genome Project Consortium"/>
            <person name="Caler E."/>
            <person name="Hannick L.I."/>
            <person name="Bidwell S."/>
            <person name="Joardar V."/>
            <person name="Thiagarajan M."/>
            <person name="Amedeo P."/>
            <person name="Galinsky K.J."/>
            <person name="Schobel S."/>
            <person name="Inman J."/>
            <person name="Hostetler J."/>
            <person name="Miller J."/>
            <person name="Hammond M."/>
            <person name="Megy K."/>
            <person name="Lawson D."/>
            <person name="Kodira C."/>
            <person name="Sutton G."/>
            <person name="Meyer J."/>
            <person name="Hill C.A."/>
            <person name="Birren B."/>
            <person name="Nene V."/>
            <person name="Collins F."/>
            <person name="Alarcon-Chaidez F."/>
            <person name="Wikel S."/>
            <person name="Strausberg R."/>
        </authorList>
    </citation>
    <scope>NUCLEOTIDE SEQUENCE [LARGE SCALE GENOMIC DNA]</scope>
    <source>
        <strain evidence="4">Wikel</strain>
        <strain evidence="2">Wikel colony</strain>
    </source>
</reference>
<evidence type="ECO:0000313" key="2">
    <source>
        <dbReference type="EMBL" id="EEC09657.1"/>
    </source>
</evidence>
<dbReference type="SUPFAM" id="SSF50814">
    <property type="entry name" value="Lipocalins"/>
    <property type="match status" value="1"/>
</dbReference>
<evidence type="ECO:0000256" key="1">
    <source>
        <dbReference type="SAM" id="Phobius"/>
    </source>
</evidence>
<dbReference type="VEuPathDB" id="VectorBase:ISCP_019495"/>
<feature type="transmembrane region" description="Helical" evidence="1">
    <location>
        <begin position="92"/>
        <end position="118"/>
    </location>
</feature>
<evidence type="ECO:0000313" key="3">
    <source>
        <dbReference type="EnsemblMetazoa" id="ISCW008304-PA"/>
    </source>
</evidence>
<keyword evidence="1" id="KW-1133">Transmembrane helix</keyword>
<dbReference type="InterPro" id="IPR012674">
    <property type="entry name" value="Calycin"/>
</dbReference>
<keyword evidence="4" id="KW-1185">Reference proteome</keyword>
<sequence>MERVPRFSGALTIASQVPSYVSLAALISRPTAAAEDLDHGGVNDTAGNARVHPDSLERRSRCSALAVTGPDFEASKTGACFSQRTASKMARAVAAIQAAVSTGIGVSLVVGLVSAMVMPGLCPTLKEKDEFEVNRFMGTWFEIFRTPFIVEYMVKCVRFHYLDKGEEQSVAVRLLGERTT</sequence>
<protein>
    <submittedName>
        <fullName evidence="2 3">Uncharacterized protein</fullName>
    </submittedName>
</protein>
<dbReference type="Proteomes" id="UP000001555">
    <property type="component" value="Unassembled WGS sequence"/>
</dbReference>
<dbReference type="Gene3D" id="2.40.128.20">
    <property type="match status" value="1"/>
</dbReference>